<evidence type="ECO:0000313" key="2">
    <source>
        <dbReference type="EMBL" id="KYK56638.1"/>
    </source>
</evidence>
<evidence type="ECO:0000313" key="3">
    <source>
        <dbReference type="Proteomes" id="UP000076580"/>
    </source>
</evidence>
<feature type="compositionally biased region" description="Low complexity" evidence="1">
    <location>
        <begin position="205"/>
        <end position="216"/>
    </location>
</feature>
<sequence>MEEQIPTSSTPPPANRRLTQSSRLTPPEPAASAAALSSSEPSLRFPRPQGNRRLANWVSSSNPDVMRLAATVEETGLADSAYELINGTDGESPDDNYAGSMDESVDSLDFQRPDDVQSLAGTENTQDDDSIADEADTLPPASTMDLRKDGEVEEGVVNAPGDDARHEASSNGSEADEALPSLSSLEYTQISLGTPSIATPEANKRAAAAGVEAARSALEDQHQDTDSSESAAAFQFPPRSSPALTPDGSILLERRSVPEPPRHGGRCKKTNPARAKFAAKLADDGGIWAHFKDRLPNTTSATLPGLLLATALAILIPILYSPPADGPRPEMATVTTTITATTTSVVIATSTPSSLSRPSTSSTTGGMGLIPVGDNKSDEGLFGAKRPILTFTPHAQTDILIRVPSSIKQTWLAKNCLVVDATRGDQQVQAVLSPVGDGILVKFAKKEAYGVIKLSVRATCRPRVQKMIKVHFGRGVVEEALQMTKNLAQDLSGLVPAAAEEAGRCLKRARRSLGAVSDTITNNVVFSSETMLGRLWGSVAASQGSFLNANAAVLGRIRGVAEDLAESLGTTSRQAREHLHRVQDIQAGLRLRLLGAQVSAKMWWLRATGGEKEHEDYEHKAREFVASQHAAARAASWARRPREDVDVDARS</sequence>
<name>A0A151GHT4_DRECN</name>
<feature type="region of interest" description="Disordered" evidence="1">
    <location>
        <begin position="196"/>
        <end position="249"/>
    </location>
</feature>
<dbReference type="RefSeq" id="XP_040655990.1">
    <property type="nucleotide sequence ID" value="XM_040800957.1"/>
</dbReference>
<feature type="region of interest" description="Disordered" evidence="1">
    <location>
        <begin position="1"/>
        <end position="61"/>
    </location>
</feature>
<evidence type="ECO:0000256" key="1">
    <source>
        <dbReference type="SAM" id="MobiDB-lite"/>
    </source>
</evidence>
<comment type="caution">
    <text evidence="2">The sequence shown here is derived from an EMBL/GenBank/DDBJ whole genome shotgun (WGS) entry which is preliminary data.</text>
</comment>
<feature type="compositionally biased region" description="Low complexity" evidence="1">
    <location>
        <begin position="349"/>
        <end position="364"/>
    </location>
</feature>
<dbReference type="InParanoid" id="A0A151GHT4"/>
<dbReference type="STRING" id="98403.A0A151GHT4"/>
<feature type="compositionally biased region" description="Low complexity" evidence="1">
    <location>
        <begin position="30"/>
        <end position="43"/>
    </location>
</feature>
<reference evidence="2 3" key="1">
    <citation type="journal article" date="2016" name="Sci. Rep.">
        <title>Insights into Adaptations to a Near-Obligate Nematode Endoparasitic Lifestyle from the Finished Genome of Drechmeria coniospora.</title>
        <authorList>
            <person name="Zhang L."/>
            <person name="Zhou Z."/>
            <person name="Guo Q."/>
            <person name="Fokkens L."/>
            <person name="Miskei M."/>
            <person name="Pocsi I."/>
            <person name="Zhang W."/>
            <person name="Chen M."/>
            <person name="Wang L."/>
            <person name="Sun Y."/>
            <person name="Donzelli B.G."/>
            <person name="Gibson D.M."/>
            <person name="Nelson D.R."/>
            <person name="Luo J.G."/>
            <person name="Rep M."/>
            <person name="Liu H."/>
            <person name="Yang S."/>
            <person name="Wang J."/>
            <person name="Krasnoff S.B."/>
            <person name="Xu Y."/>
            <person name="Molnar I."/>
            <person name="Lin M."/>
        </authorList>
    </citation>
    <scope>NUCLEOTIDE SEQUENCE [LARGE SCALE GENOMIC DNA]</scope>
    <source>
        <strain evidence="2 3">ARSEF 6962</strain>
    </source>
</reference>
<protein>
    <submittedName>
        <fullName evidence="2">Uncharacterized protein</fullName>
    </submittedName>
</protein>
<dbReference type="AlphaFoldDB" id="A0A151GHT4"/>
<proteinExistence type="predicted"/>
<feature type="compositionally biased region" description="Acidic residues" evidence="1">
    <location>
        <begin position="125"/>
        <end position="136"/>
    </location>
</feature>
<accession>A0A151GHT4</accession>
<organism evidence="2 3">
    <name type="scientific">Drechmeria coniospora</name>
    <name type="common">Nematophagous fungus</name>
    <name type="synonym">Meria coniospora</name>
    <dbReference type="NCBI Taxonomy" id="98403"/>
    <lineage>
        <taxon>Eukaryota</taxon>
        <taxon>Fungi</taxon>
        <taxon>Dikarya</taxon>
        <taxon>Ascomycota</taxon>
        <taxon>Pezizomycotina</taxon>
        <taxon>Sordariomycetes</taxon>
        <taxon>Hypocreomycetidae</taxon>
        <taxon>Hypocreales</taxon>
        <taxon>Ophiocordycipitaceae</taxon>
        <taxon>Drechmeria</taxon>
    </lineage>
</organism>
<keyword evidence="3" id="KW-1185">Reference proteome</keyword>
<dbReference type="GeneID" id="63716283"/>
<gene>
    <name evidence="2" type="ORF">DCS_03640</name>
</gene>
<feature type="region of interest" description="Disordered" evidence="1">
    <location>
        <begin position="349"/>
        <end position="370"/>
    </location>
</feature>
<feature type="region of interest" description="Disordered" evidence="1">
    <location>
        <begin position="82"/>
        <end position="179"/>
    </location>
</feature>
<dbReference type="EMBL" id="LAYC01000002">
    <property type="protein sequence ID" value="KYK56638.1"/>
    <property type="molecule type" value="Genomic_DNA"/>
</dbReference>
<dbReference type="Proteomes" id="UP000076580">
    <property type="component" value="Chromosome 02"/>
</dbReference>